<dbReference type="InterPro" id="IPR018391">
    <property type="entry name" value="PQQ_b-propeller_rpt"/>
</dbReference>
<protein>
    <submittedName>
        <fullName evidence="3">PQQ-binding-like beta-propeller repeat protein</fullName>
    </submittedName>
</protein>
<dbReference type="InterPro" id="IPR002372">
    <property type="entry name" value="PQQ_rpt_dom"/>
</dbReference>
<dbReference type="InterPro" id="IPR015943">
    <property type="entry name" value="WD40/YVTN_repeat-like_dom_sf"/>
</dbReference>
<dbReference type="RefSeq" id="WP_375523834.1">
    <property type="nucleotide sequence ID" value="NZ_JBHILM010000003.1"/>
</dbReference>
<evidence type="ECO:0000313" key="4">
    <source>
        <dbReference type="Proteomes" id="UP001580407"/>
    </source>
</evidence>
<dbReference type="Gene3D" id="2.130.10.10">
    <property type="entry name" value="YVTN repeat-like/Quinoprotein amine dehydrogenase"/>
    <property type="match status" value="1"/>
</dbReference>
<evidence type="ECO:0000313" key="3">
    <source>
        <dbReference type="EMBL" id="MFB5680006.1"/>
    </source>
</evidence>
<reference evidence="3 4" key="1">
    <citation type="submission" date="2024-09" db="EMBL/GenBank/DDBJ databases">
        <authorList>
            <person name="Ruan L."/>
        </authorList>
    </citation>
    <scope>NUCLEOTIDE SEQUENCE [LARGE SCALE GENOMIC DNA]</scope>
    <source>
        <strain evidence="3 4">D33</strain>
    </source>
</reference>
<dbReference type="SMART" id="SM00564">
    <property type="entry name" value="PQQ"/>
    <property type="match status" value="6"/>
</dbReference>
<dbReference type="EMBL" id="JBHILM010000003">
    <property type="protein sequence ID" value="MFB5680006.1"/>
    <property type="molecule type" value="Genomic_DNA"/>
</dbReference>
<dbReference type="Proteomes" id="UP001580407">
    <property type="component" value="Unassembled WGS sequence"/>
</dbReference>
<sequence>MNVLKLLNHKKIGPVILASAVVLSATAVPYSAVNAKAASAAAQKQTNAQTLKPVWQKNVGSSNSEQISYTFEKGVLYYKTGTSLAAADLKTGKTKWTYKSTPSSAPVYNSGYVYFADTAGRIHKVNAKTGKSVWTSKVSSAPEKGSAYEPINIDYYDGMLIINDSYGLSSYDIKTGKLKWKSERKGESPYHIEVMDGFILASSTVSGAITSNYLYCFSAYTGQVKWTYEGDFQKVLQTSPNLYISRHNNGVDDGYALTIDVLEYATGKKLKTLEYQPVKFVEMESAKMVESTFDNYYFVQNAQDGGNILAVVPQNAPNHSAAAKTYKYDSEITGVGISDSIYNTIAISLADGRMVLKNIKTGKDVVTKYSSKISRFDILGNTIAIGLADGRMVLKNIKTGKDVATYKLGSGNFLETTSTINDELIIQTGGKIYYVPLPASLKS</sequence>
<dbReference type="PANTHER" id="PTHR34512:SF30">
    <property type="entry name" value="OUTER MEMBRANE PROTEIN ASSEMBLY FACTOR BAMB"/>
    <property type="match status" value="1"/>
</dbReference>
<feature type="domain" description="Pyrrolo-quinoline quinone repeat" evidence="2">
    <location>
        <begin position="47"/>
        <end position="228"/>
    </location>
</feature>
<dbReference type="InterPro" id="IPR011047">
    <property type="entry name" value="Quinoprotein_ADH-like_sf"/>
</dbReference>
<feature type="chain" id="PRO_5046319112" evidence="1">
    <location>
        <begin position="28"/>
        <end position="443"/>
    </location>
</feature>
<dbReference type="SUPFAM" id="SSF50998">
    <property type="entry name" value="Quinoprotein alcohol dehydrogenase-like"/>
    <property type="match status" value="1"/>
</dbReference>
<accession>A0ABV5B5W5</accession>
<keyword evidence="4" id="KW-1185">Reference proteome</keyword>
<feature type="signal peptide" evidence="1">
    <location>
        <begin position="1"/>
        <end position="27"/>
    </location>
</feature>
<name>A0ABV5B5W5_9BACL</name>
<keyword evidence="1" id="KW-0732">Signal</keyword>
<evidence type="ECO:0000256" key="1">
    <source>
        <dbReference type="SAM" id="SignalP"/>
    </source>
</evidence>
<gene>
    <name evidence="3" type="ORF">ACE3NQ_03605</name>
</gene>
<proteinExistence type="predicted"/>
<evidence type="ECO:0000259" key="2">
    <source>
        <dbReference type="Pfam" id="PF13360"/>
    </source>
</evidence>
<organism evidence="3 4">
    <name type="scientific">Paenibacillus terreus</name>
    <dbReference type="NCBI Taxonomy" id="1387834"/>
    <lineage>
        <taxon>Bacteria</taxon>
        <taxon>Bacillati</taxon>
        <taxon>Bacillota</taxon>
        <taxon>Bacilli</taxon>
        <taxon>Bacillales</taxon>
        <taxon>Paenibacillaceae</taxon>
        <taxon>Paenibacillus</taxon>
    </lineage>
</organism>
<comment type="caution">
    <text evidence="3">The sequence shown here is derived from an EMBL/GenBank/DDBJ whole genome shotgun (WGS) entry which is preliminary data.</text>
</comment>
<dbReference type="PANTHER" id="PTHR34512">
    <property type="entry name" value="CELL SURFACE PROTEIN"/>
    <property type="match status" value="1"/>
</dbReference>
<dbReference type="Pfam" id="PF13360">
    <property type="entry name" value="PQQ_2"/>
    <property type="match status" value="1"/>
</dbReference>